<sequence>MSTSNEVIRAIDRDLLRREALVATPFPHVVIDDFLSPDFAHDVLSSWPTYAEATRVGKQFRSINERNKVQVTDREMFPPALKVLNDALASSEFLSTVSSIFAIPNLLADSELVGGGLHQTGPRGRLDVHIDFNYIEDRKLHRRLNILVYFNEGWSSGWGGQLELWNRDVSERVHSFDPIFNRCVVFETSEISYHGVAAVTCPPDAVRRSFAGYYYTLEPPANWDGESHSTVFKARPDESVKQRLMALKSASGLAKQTVKKLLHAPNAHRAG</sequence>
<reference evidence="3" key="1">
    <citation type="journal article" date="2019" name="Int. J. Syst. Evol. Microbiol.">
        <title>The Global Catalogue of Microorganisms (GCM) 10K type strain sequencing project: providing services to taxonomists for standard genome sequencing and annotation.</title>
        <authorList>
            <consortium name="The Broad Institute Genomics Platform"/>
            <consortium name="The Broad Institute Genome Sequencing Center for Infectious Disease"/>
            <person name="Wu L."/>
            <person name="Ma J."/>
        </authorList>
    </citation>
    <scope>NUCLEOTIDE SEQUENCE [LARGE SCALE GENOMIC DNA]</scope>
    <source>
        <strain evidence="3">JCM 32206</strain>
    </source>
</reference>
<dbReference type="EMBL" id="BAABFB010000007">
    <property type="protein sequence ID" value="GAA4471132.1"/>
    <property type="molecule type" value="Genomic_DNA"/>
</dbReference>
<comment type="caution">
    <text evidence="2">The sequence shown here is derived from an EMBL/GenBank/DDBJ whole genome shotgun (WGS) entry which is preliminary data.</text>
</comment>
<keyword evidence="3" id="KW-1185">Reference proteome</keyword>
<evidence type="ECO:0000313" key="3">
    <source>
        <dbReference type="Proteomes" id="UP001501183"/>
    </source>
</evidence>
<dbReference type="PANTHER" id="PTHR12117:SF0">
    <property type="entry name" value="PROLYL 3-HYDROXYLASE OGFOD1"/>
    <property type="match status" value="1"/>
</dbReference>
<dbReference type="Proteomes" id="UP001501183">
    <property type="component" value="Unassembled WGS sequence"/>
</dbReference>
<evidence type="ECO:0000259" key="1">
    <source>
        <dbReference type="Pfam" id="PF13640"/>
    </source>
</evidence>
<name>A0ABP8NRA9_9NOCA</name>
<dbReference type="InterPro" id="IPR044862">
    <property type="entry name" value="Pro_4_hyd_alph_FE2OG_OXY"/>
</dbReference>
<feature type="domain" description="Prolyl 4-hydroxylase alpha subunit Fe(2+) 2OG dioxygenase" evidence="1">
    <location>
        <begin position="117"/>
        <end position="215"/>
    </location>
</feature>
<evidence type="ECO:0000313" key="2">
    <source>
        <dbReference type="EMBL" id="GAA4471132.1"/>
    </source>
</evidence>
<dbReference type="InterPro" id="IPR051842">
    <property type="entry name" value="uS12_prolyl_hydroxylase"/>
</dbReference>
<dbReference type="PANTHER" id="PTHR12117">
    <property type="entry name" value="HISTONE ACETYLTRANSFERASE COMPLEX"/>
    <property type="match status" value="1"/>
</dbReference>
<dbReference type="Pfam" id="PF13640">
    <property type="entry name" value="2OG-FeII_Oxy_3"/>
    <property type="match status" value="1"/>
</dbReference>
<protein>
    <recommendedName>
        <fullName evidence="1">Prolyl 4-hydroxylase alpha subunit Fe(2+) 2OG dioxygenase domain-containing protein</fullName>
    </recommendedName>
</protein>
<dbReference type="Gene3D" id="2.60.120.620">
    <property type="entry name" value="q2cbj1_9rhob like domain"/>
    <property type="match status" value="1"/>
</dbReference>
<organism evidence="2 3">
    <name type="scientific">Rhodococcus olei</name>
    <dbReference type="NCBI Taxonomy" id="2161675"/>
    <lineage>
        <taxon>Bacteria</taxon>
        <taxon>Bacillati</taxon>
        <taxon>Actinomycetota</taxon>
        <taxon>Actinomycetes</taxon>
        <taxon>Mycobacteriales</taxon>
        <taxon>Nocardiaceae</taxon>
        <taxon>Rhodococcus</taxon>
    </lineage>
</organism>
<dbReference type="RefSeq" id="WP_345341005.1">
    <property type="nucleotide sequence ID" value="NZ_BAABFB010000007.1"/>
</dbReference>
<gene>
    <name evidence="2" type="ORF">GCM10023094_01220</name>
</gene>
<proteinExistence type="predicted"/>
<accession>A0ABP8NRA9</accession>